<evidence type="ECO:0000313" key="3">
    <source>
        <dbReference type="Proteomes" id="UP000011518"/>
    </source>
</evidence>
<feature type="compositionally biased region" description="Low complexity" evidence="1">
    <location>
        <begin position="43"/>
        <end position="52"/>
    </location>
</feature>
<gene>
    <name evidence="2" type="ORF">TREES_T100006647</name>
</gene>
<dbReference type="EMBL" id="KB320756">
    <property type="protein sequence ID" value="ELW64090.1"/>
    <property type="molecule type" value="Genomic_DNA"/>
</dbReference>
<reference evidence="3" key="2">
    <citation type="journal article" date="2013" name="Nat. Commun.">
        <title>Genome of the Chinese tree shrew.</title>
        <authorList>
            <person name="Fan Y."/>
            <person name="Huang Z.Y."/>
            <person name="Cao C.C."/>
            <person name="Chen C.S."/>
            <person name="Chen Y.X."/>
            <person name="Fan D.D."/>
            <person name="He J."/>
            <person name="Hou H.L."/>
            <person name="Hu L."/>
            <person name="Hu X.T."/>
            <person name="Jiang X.T."/>
            <person name="Lai R."/>
            <person name="Lang Y.S."/>
            <person name="Liang B."/>
            <person name="Liao S.G."/>
            <person name="Mu D."/>
            <person name="Ma Y.Y."/>
            <person name="Niu Y.Y."/>
            <person name="Sun X.Q."/>
            <person name="Xia J.Q."/>
            <person name="Xiao J."/>
            <person name="Xiong Z.Q."/>
            <person name="Xu L."/>
            <person name="Yang L."/>
            <person name="Zhang Y."/>
            <person name="Zhao W."/>
            <person name="Zhao X.D."/>
            <person name="Zheng Y.T."/>
            <person name="Zhou J.M."/>
            <person name="Zhu Y.B."/>
            <person name="Zhang G.J."/>
            <person name="Wang J."/>
            <person name="Yao Y.G."/>
        </authorList>
    </citation>
    <scope>NUCLEOTIDE SEQUENCE [LARGE SCALE GENOMIC DNA]</scope>
</reference>
<feature type="region of interest" description="Disordered" evidence="1">
    <location>
        <begin position="43"/>
        <end position="108"/>
    </location>
</feature>
<reference evidence="3" key="1">
    <citation type="submission" date="2012-07" db="EMBL/GenBank/DDBJ databases">
        <title>Genome of the Chinese tree shrew, a rising model animal genetically related to primates.</title>
        <authorList>
            <person name="Zhang G."/>
            <person name="Fan Y."/>
            <person name="Yao Y."/>
            <person name="Huang Z."/>
        </authorList>
    </citation>
    <scope>NUCLEOTIDE SEQUENCE [LARGE SCALE GENOMIC DNA]</scope>
</reference>
<name>L9KMB6_TUPCH</name>
<protein>
    <submittedName>
        <fullName evidence="2">Uncharacterized protein</fullName>
    </submittedName>
</protein>
<sequence>MLPGATPRKRGESQVRGLEGIGRIPLHLRTDLGRQNAQRIGAAVTGAAPAGPHDARNWQGRGTRVKHHEEQSLSRHPVQGGAGSPARETEQAPEVFGNGGATDKVEEP</sequence>
<dbReference type="AlphaFoldDB" id="L9KMB6"/>
<organism evidence="2 3">
    <name type="scientific">Tupaia chinensis</name>
    <name type="common">Chinese tree shrew</name>
    <name type="synonym">Tupaia belangeri chinensis</name>
    <dbReference type="NCBI Taxonomy" id="246437"/>
    <lineage>
        <taxon>Eukaryota</taxon>
        <taxon>Metazoa</taxon>
        <taxon>Chordata</taxon>
        <taxon>Craniata</taxon>
        <taxon>Vertebrata</taxon>
        <taxon>Euteleostomi</taxon>
        <taxon>Mammalia</taxon>
        <taxon>Eutheria</taxon>
        <taxon>Euarchontoglires</taxon>
        <taxon>Scandentia</taxon>
        <taxon>Tupaiidae</taxon>
        <taxon>Tupaia</taxon>
    </lineage>
</organism>
<dbReference type="InParanoid" id="L9KMB6"/>
<keyword evidence="3" id="KW-1185">Reference proteome</keyword>
<evidence type="ECO:0000313" key="2">
    <source>
        <dbReference type="EMBL" id="ELW64090.1"/>
    </source>
</evidence>
<dbReference type="Proteomes" id="UP000011518">
    <property type="component" value="Unassembled WGS sequence"/>
</dbReference>
<proteinExistence type="predicted"/>
<accession>L9KMB6</accession>
<evidence type="ECO:0000256" key="1">
    <source>
        <dbReference type="SAM" id="MobiDB-lite"/>
    </source>
</evidence>